<feature type="chain" id="PRO_5032662612" evidence="10">
    <location>
        <begin position="20"/>
        <end position="772"/>
    </location>
</feature>
<proteinExistence type="inferred from homology"/>
<evidence type="ECO:0000256" key="7">
    <source>
        <dbReference type="ARBA" id="ARBA00023237"/>
    </source>
</evidence>
<evidence type="ECO:0000256" key="8">
    <source>
        <dbReference type="PROSITE-ProRule" id="PRU01360"/>
    </source>
</evidence>
<keyword evidence="10" id="KW-0732">Signal</keyword>
<dbReference type="Pfam" id="PF07715">
    <property type="entry name" value="Plug"/>
    <property type="match status" value="1"/>
</dbReference>
<evidence type="ECO:0000256" key="4">
    <source>
        <dbReference type="ARBA" id="ARBA00022692"/>
    </source>
</evidence>
<keyword evidence="13" id="KW-0675">Receptor</keyword>
<feature type="signal peptide" evidence="10">
    <location>
        <begin position="1"/>
        <end position="19"/>
    </location>
</feature>
<dbReference type="EMBL" id="JACHIA010000009">
    <property type="protein sequence ID" value="MBB6071600.1"/>
    <property type="molecule type" value="Genomic_DNA"/>
</dbReference>
<keyword evidence="4 8" id="KW-0812">Transmembrane</keyword>
<dbReference type="InterPro" id="IPR012910">
    <property type="entry name" value="Plug_dom"/>
</dbReference>
<dbReference type="InterPro" id="IPR037066">
    <property type="entry name" value="Plug_dom_sf"/>
</dbReference>
<evidence type="ECO:0000313" key="13">
    <source>
        <dbReference type="EMBL" id="MBB6071600.1"/>
    </source>
</evidence>
<feature type="domain" description="TonB-dependent receptor-like beta-barrel" evidence="11">
    <location>
        <begin position="394"/>
        <end position="741"/>
    </location>
</feature>
<evidence type="ECO:0000256" key="6">
    <source>
        <dbReference type="ARBA" id="ARBA00023136"/>
    </source>
</evidence>
<keyword evidence="14" id="KW-1185">Reference proteome</keyword>
<keyword evidence="5 9" id="KW-0798">TonB box</keyword>
<dbReference type="AlphaFoldDB" id="A0A841H0Q9"/>
<dbReference type="Pfam" id="PF13620">
    <property type="entry name" value="CarboxypepD_reg"/>
    <property type="match status" value="1"/>
</dbReference>
<evidence type="ECO:0000259" key="11">
    <source>
        <dbReference type="Pfam" id="PF00593"/>
    </source>
</evidence>
<dbReference type="InterPro" id="IPR039426">
    <property type="entry name" value="TonB-dep_rcpt-like"/>
</dbReference>
<dbReference type="Gene3D" id="2.170.130.10">
    <property type="entry name" value="TonB-dependent receptor, plug domain"/>
    <property type="match status" value="1"/>
</dbReference>
<dbReference type="Gene3D" id="2.60.40.1120">
    <property type="entry name" value="Carboxypeptidase-like, regulatory domain"/>
    <property type="match status" value="1"/>
</dbReference>
<dbReference type="PANTHER" id="PTHR30069">
    <property type="entry name" value="TONB-DEPENDENT OUTER MEMBRANE RECEPTOR"/>
    <property type="match status" value="1"/>
</dbReference>
<reference evidence="13 14" key="1">
    <citation type="submission" date="2020-08" db="EMBL/GenBank/DDBJ databases">
        <title>Genomic Encyclopedia of Type Strains, Phase IV (KMG-IV): sequencing the most valuable type-strain genomes for metagenomic binning, comparative biology and taxonomic classification.</title>
        <authorList>
            <person name="Goeker M."/>
        </authorList>
    </citation>
    <scope>NUCLEOTIDE SEQUENCE [LARGE SCALE GENOMIC DNA]</scope>
    <source>
        <strain evidence="13 14">DSM 29007</strain>
    </source>
</reference>
<evidence type="ECO:0000256" key="9">
    <source>
        <dbReference type="RuleBase" id="RU003357"/>
    </source>
</evidence>
<protein>
    <submittedName>
        <fullName evidence="13">Iron complex outermembrane receptor protein</fullName>
    </submittedName>
</protein>
<gene>
    <name evidence="13" type="ORF">HNQ61_003228</name>
</gene>
<organism evidence="13 14">
    <name type="scientific">Longimicrobium terrae</name>
    <dbReference type="NCBI Taxonomy" id="1639882"/>
    <lineage>
        <taxon>Bacteria</taxon>
        <taxon>Pseudomonadati</taxon>
        <taxon>Gemmatimonadota</taxon>
        <taxon>Longimicrobiia</taxon>
        <taxon>Longimicrobiales</taxon>
        <taxon>Longimicrobiaceae</taxon>
        <taxon>Longimicrobium</taxon>
    </lineage>
</organism>
<dbReference type="SUPFAM" id="SSF49464">
    <property type="entry name" value="Carboxypeptidase regulatory domain-like"/>
    <property type="match status" value="1"/>
</dbReference>
<evidence type="ECO:0000256" key="5">
    <source>
        <dbReference type="ARBA" id="ARBA00023077"/>
    </source>
</evidence>
<dbReference type="InterPro" id="IPR036942">
    <property type="entry name" value="Beta-barrel_TonB_sf"/>
</dbReference>
<evidence type="ECO:0000259" key="12">
    <source>
        <dbReference type="Pfam" id="PF07715"/>
    </source>
</evidence>
<comment type="caution">
    <text evidence="13">The sequence shown here is derived from an EMBL/GenBank/DDBJ whole genome shotgun (WGS) entry which is preliminary data.</text>
</comment>
<dbReference type="SUPFAM" id="SSF56935">
    <property type="entry name" value="Porins"/>
    <property type="match status" value="1"/>
</dbReference>
<comment type="subcellular location">
    <subcellularLocation>
        <location evidence="1 8">Cell outer membrane</location>
        <topology evidence="1 8">Multi-pass membrane protein</topology>
    </subcellularLocation>
</comment>
<evidence type="ECO:0000256" key="10">
    <source>
        <dbReference type="SAM" id="SignalP"/>
    </source>
</evidence>
<accession>A0A841H0Q9</accession>
<dbReference type="Gene3D" id="2.40.170.20">
    <property type="entry name" value="TonB-dependent receptor, beta-barrel domain"/>
    <property type="match status" value="1"/>
</dbReference>
<keyword evidence="7 8" id="KW-0998">Cell outer membrane</keyword>
<keyword evidence="6 8" id="KW-0472">Membrane</keyword>
<feature type="domain" description="TonB-dependent receptor plug" evidence="12">
    <location>
        <begin position="141"/>
        <end position="244"/>
    </location>
</feature>
<comment type="similarity">
    <text evidence="8 9">Belongs to the TonB-dependent receptor family.</text>
</comment>
<dbReference type="PROSITE" id="PS52016">
    <property type="entry name" value="TONB_DEPENDENT_REC_3"/>
    <property type="match status" value="1"/>
</dbReference>
<evidence type="ECO:0000256" key="3">
    <source>
        <dbReference type="ARBA" id="ARBA00022452"/>
    </source>
</evidence>
<evidence type="ECO:0000313" key="14">
    <source>
        <dbReference type="Proteomes" id="UP000582837"/>
    </source>
</evidence>
<evidence type="ECO:0000256" key="2">
    <source>
        <dbReference type="ARBA" id="ARBA00022448"/>
    </source>
</evidence>
<dbReference type="Pfam" id="PF00593">
    <property type="entry name" value="TonB_dep_Rec_b-barrel"/>
    <property type="match status" value="1"/>
</dbReference>
<dbReference type="PANTHER" id="PTHR30069:SF40">
    <property type="entry name" value="TONB-DEPENDENT RECEPTOR NMB0964-RELATED"/>
    <property type="match status" value="1"/>
</dbReference>
<dbReference type="GO" id="GO:0009279">
    <property type="term" value="C:cell outer membrane"/>
    <property type="evidence" value="ECO:0007669"/>
    <property type="project" value="UniProtKB-SubCell"/>
</dbReference>
<evidence type="ECO:0000256" key="1">
    <source>
        <dbReference type="ARBA" id="ARBA00004571"/>
    </source>
</evidence>
<sequence>MRSTLMAAAFVLAALPVSARGQSGTPAAPINLSSTRTPAAGALHGTVIDASTGQPVAGATVRILELGRRDVSHADGAFHFDGLPAGSYTLAAERIGYAPGEQAVRILDGLAGQASLKLLPSALQLSAVVATGTGRDRGGDDTYRPTTVVSGAELRRQLGATVSATVAGEPGISMRYNGPAASQPVIRGLGGDRVLVLEDGQRTGDIAGSAADHGVMVEPLTAERIEVVRGPAGLLYGSNALGGVINVIREEVPRSRPDRLSGAVSLQGESASRGIAGGASLLGGLGGWALRGEASGRRAGDTRTPLGDLPSTGLSGYSAGAGASRVGARGFAGLAVRDYTMEYGVPGTFRGQNIPGAHQGGVNLDVRRTAVRGQAAHLGGLGPFGSVEADLNLVRFRHHELERGTDGAEFVGTSFLQYTGTMNLVGRHRHEGAFRNEGAVGLWGFGKNLEVGGLATGSRSARQWSLAGFTYEELSRGRWGLELGARYDWTRVVPEDDRPVAGISVGTRDFGAFSGSAAGVFRLGAGWQAGARLARSFRTPSIEELYSRGPHLAAYSYEIGNPAIEPETGLGADLFLRVSRPGVEGELTAYRNTIGGFIYYAPTGELDPRFGRYPVYQARGDDARFTGAEGRIQIEPLHAWVVEATGSYVRGDLDGEDGDHPLPAIPPAHGALRIRRDVPRWFAGAGVESGARQDRVYPGSAADGTPLEQPTAGYTLLNASAGIRWDARGALHTVTLAADNLTDAVWRDHLSRIREVAPQPGLNLRLLYRVDF</sequence>
<dbReference type="RefSeq" id="WP_170034908.1">
    <property type="nucleotide sequence ID" value="NZ_JABDTL010000001.1"/>
</dbReference>
<keyword evidence="3 8" id="KW-1134">Transmembrane beta strand</keyword>
<dbReference type="InterPro" id="IPR000531">
    <property type="entry name" value="Beta-barrel_TonB"/>
</dbReference>
<dbReference type="GO" id="GO:0044718">
    <property type="term" value="P:siderophore transmembrane transport"/>
    <property type="evidence" value="ECO:0007669"/>
    <property type="project" value="TreeGrafter"/>
</dbReference>
<name>A0A841H0Q9_9BACT</name>
<dbReference type="Proteomes" id="UP000582837">
    <property type="component" value="Unassembled WGS sequence"/>
</dbReference>
<dbReference type="InterPro" id="IPR008969">
    <property type="entry name" value="CarboxyPept-like_regulatory"/>
</dbReference>
<keyword evidence="2 8" id="KW-0813">Transport</keyword>
<dbReference type="GO" id="GO:0015344">
    <property type="term" value="F:siderophore uptake transmembrane transporter activity"/>
    <property type="evidence" value="ECO:0007669"/>
    <property type="project" value="TreeGrafter"/>
</dbReference>